<feature type="signal peptide" evidence="1">
    <location>
        <begin position="1"/>
        <end position="30"/>
    </location>
</feature>
<comment type="caution">
    <text evidence="2">The sequence shown here is derived from an EMBL/GenBank/DDBJ whole genome shotgun (WGS) entry which is preliminary data.</text>
</comment>
<dbReference type="RefSeq" id="WP_332617644.1">
    <property type="nucleotide sequence ID" value="NZ_JAXGFP010000006.1"/>
</dbReference>
<reference evidence="2 3" key="1">
    <citation type="journal article" date="2016" name="Int. J. Syst. Evol. Microbiol.">
        <title>Lysobacter erysipheiresistens sp. nov., an antagonist of powdery mildew, isolated from tobacco-cultivated soil.</title>
        <authorList>
            <person name="Xie B."/>
            <person name="Li T."/>
            <person name="Lin X."/>
            <person name="Wang C.J."/>
            <person name="Chen Y.J."/>
            <person name="Liu W.J."/>
            <person name="Zhao Z.W."/>
        </authorList>
    </citation>
    <scope>NUCLEOTIDE SEQUENCE [LARGE SCALE GENOMIC DNA]</scope>
    <source>
        <strain evidence="2 3">RS-LYSO-3</strain>
    </source>
</reference>
<dbReference type="Proteomes" id="UP001355056">
    <property type="component" value="Unassembled WGS sequence"/>
</dbReference>
<gene>
    <name evidence="2" type="ORF">SNE34_12310</name>
</gene>
<accession>A0ABU7Z0L9</accession>
<proteinExistence type="predicted"/>
<keyword evidence="1" id="KW-0732">Signal</keyword>
<evidence type="ECO:0000313" key="2">
    <source>
        <dbReference type="EMBL" id="MEG3184790.1"/>
    </source>
</evidence>
<evidence type="ECO:0000256" key="1">
    <source>
        <dbReference type="SAM" id="SignalP"/>
    </source>
</evidence>
<organism evidence="2 3">
    <name type="scientific">Novilysobacter erysipheiresistens</name>
    <dbReference type="NCBI Taxonomy" id="1749332"/>
    <lineage>
        <taxon>Bacteria</taxon>
        <taxon>Pseudomonadati</taxon>
        <taxon>Pseudomonadota</taxon>
        <taxon>Gammaproteobacteria</taxon>
        <taxon>Lysobacterales</taxon>
        <taxon>Lysobacteraceae</taxon>
        <taxon>Novilysobacter</taxon>
    </lineage>
</organism>
<dbReference type="InterPro" id="IPR011050">
    <property type="entry name" value="Pectin_lyase_fold/virulence"/>
</dbReference>
<dbReference type="InterPro" id="IPR059226">
    <property type="entry name" value="Choice_anch_Q_dom"/>
</dbReference>
<evidence type="ECO:0000313" key="3">
    <source>
        <dbReference type="Proteomes" id="UP001355056"/>
    </source>
</evidence>
<keyword evidence="3" id="KW-1185">Reference proteome</keyword>
<sequence>MPRFRSRGSLALSLPFAVPFALATSIAAHAQTTPSPTATITVGNCNDSGPESLRAAIAAAADGDTIDLRSLECRQLALTSGQIRIWQDDLTVLGPTRAFTIDGNDASRVLRHFGTGTLRLRAMSIANGYSVGREPSGGCIRSDGDLQLEYVRVHDCFAMLNIGWSPNGGGGIVGNDIALYDSEVFGNTINDDRDDGYYPHGGGIWAHGHVTLVRSRVSDNTARGGEGGGVLAEAGLDALYSEFSGNYAYFGGAISTTGGDVAVTSSLIADNESWVGSVASLSGPSVLVMNTTVSGNLSSSNSGLGLYGDEKSLINSTIVDNAGRTSNPCGGAVAVGGVLHIESTIIARNPCGGILRTGVEVIGSDNLITQSNVPLPPDTISANPRISPLADNGGRTRTHALWAGSPAVDMGNNNAGLEFDQRGPGFDRVNGVRADIGAHER</sequence>
<protein>
    <submittedName>
        <fullName evidence="2">Choice-of-anchor Q domain-containing protein</fullName>
    </submittedName>
</protein>
<feature type="chain" id="PRO_5046512724" evidence="1">
    <location>
        <begin position="31"/>
        <end position="441"/>
    </location>
</feature>
<dbReference type="SUPFAM" id="SSF51126">
    <property type="entry name" value="Pectin lyase-like"/>
    <property type="match status" value="1"/>
</dbReference>
<dbReference type="EMBL" id="JAXGFP010000006">
    <property type="protein sequence ID" value="MEG3184790.1"/>
    <property type="molecule type" value="Genomic_DNA"/>
</dbReference>
<dbReference type="NCBIfam" id="NF041518">
    <property type="entry name" value="choice_anch_Q"/>
    <property type="match status" value="1"/>
</dbReference>
<name>A0ABU7Z0L9_9GAMM</name>